<dbReference type="Proteomes" id="UP000239833">
    <property type="component" value="Chromosome"/>
</dbReference>
<protein>
    <recommendedName>
        <fullName evidence="5">Peptidyl-prolyl cis-trans isomerase</fullName>
        <shortName evidence="5">PPIase</shortName>
        <ecNumber evidence="5">5.2.1.8</ecNumber>
    </recommendedName>
</protein>
<organism evidence="8 9">
    <name type="scientific">Paenibacillus larvae subsp. larvae</name>
    <dbReference type="NCBI Taxonomy" id="147375"/>
    <lineage>
        <taxon>Bacteria</taxon>
        <taxon>Bacillati</taxon>
        <taxon>Bacillota</taxon>
        <taxon>Bacilli</taxon>
        <taxon>Bacillales</taxon>
        <taxon>Paenibacillaceae</taxon>
        <taxon>Paenibacillus</taxon>
    </lineage>
</organism>
<proteinExistence type="inferred from homology"/>
<evidence type="ECO:0000256" key="4">
    <source>
        <dbReference type="ARBA" id="ARBA00023235"/>
    </source>
</evidence>
<evidence type="ECO:0000256" key="1">
    <source>
        <dbReference type="ARBA" id="ARBA00000971"/>
    </source>
</evidence>
<dbReference type="PROSITE" id="PS51257">
    <property type="entry name" value="PROKAR_LIPOPROTEIN"/>
    <property type="match status" value="1"/>
</dbReference>
<dbReference type="GO" id="GO:0003755">
    <property type="term" value="F:peptidyl-prolyl cis-trans isomerase activity"/>
    <property type="evidence" value="ECO:0007669"/>
    <property type="project" value="UniProtKB-UniRule"/>
</dbReference>
<dbReference type="EC" id="5.2.1.8" evidence="5"/>
<dbReference type="InterPro" id="IPR029000">
    <property type="entry name" value="Cyclophilin-like_dom_sf"/>
</dbReference>
<dbReference type="PROSITE" id="PS50072">
    <property type="entry name" value="CSA_PPIASE_2"/>
    <property type="match status" value="1"/>
</dbReference>
<keyword evidence="4 5" id="KW-0413">Isomerase</keyword>
<dbReference type="GO" id="GO:0006457">
    <property type="term" value="P:protein folding"/>
    <property type="evidence" value="ECO:0007669"/>
    <property type="project" value="InterPro"/>
</dbReference>
<dbReference type="Gene3D" id="2.40.100.10">
    <property type="entry name" value="Cyclophilin-like"/>
    <property type="match status" value="1"/>
</dbReference>
<evidence type="ECO:0000259" key="7">
    <source>
        <dbReference type="PROSITE" id="PS50072"/>
    </source>
</evidence>
<evidence type="ECO:0000256" key="2">
    <source>
        <dbReference type="ARBA" id="ARBA00002388"/>
    </source>
</evidence>
<dbReference type="SUPFAM" id="SSF50891">
    <property type="entry name" value="Cyclophilin-like"/>
    <property type="match status" value="1"/>
</dbReference>
<dbReference type="InterPro" id="IPR020892">
    <property type="entry name" value="Cyclophilin-type_PPIase_CS"/>
</dbReference>
<feature type="region of interest" description="Disordered" evidence="6">
    <location>
        <begin position="33"/>
        <end position="52"/>
    </location>
</feature>
<dbReference type="PROSITE" id="PS00170">
    <property type="entry name" value="CSA_PPIASE_1"/>
    <property type="match status" value="1"/>
</dbReference>
<dbReference type="CDD" id="cd00317">
    <property type="entry name" value="cyclophilin"/>
    <property type="match status" value="1"/>
</dbReference>
<keyword evidence="3 5" id="KW-0697">Rotamase</keyword>
<dbReference type="PRINTS" id="PR00153">
    <property type="entry name" value="CSAPPISMRASE"/>
</dbReference>
<dbReference type="InterPro" id="IPR002130">
    <property type="entry name" value="Cyclophilin-type_PPIase_dom"/>
</dbReference>
<gene>
    <name evidence="8" type="ORF">ERICIII_01826</name>
</gene>
<evidence type="ECO:0000256" key="3">
    <source>
        <dbReference type="ARBA" id="ARBA00023110"/>
    </source>
</evidence>
<evidence type="ECO:0000256" key="5">
    <source>
        <dbReference type="RuleBase" id="RU363019"/>
    </source>
</evidence>
<sequence length="224" mass="24523" precursor="true">MKRSERKYRMFHYFLLALTVILILSACNTGKKDEKGAGEATPSSGKTWSKPPEMAIDTNKTYTAKIETGKGDFAIELFSKDAPKTVNNFVFLVKEGFYNNVKFHRIIKPFMIQTGDPSGTGTGGPGYTFEDELNTAHTYEPGIVAMANRGPNTNGSQFFICTGEQAKGLNKVPNYTIFGRVKDGMDVVNAIADTPVKQNPNSNDSSPSMPTEDVIIKSVTITES</sequence>
<accession>A0A2L1UCX6</accession>
<dbReference type="PANTHER" id="PTHR45625:SF4">
    <property type="entry name" value="PEPTIDYLPROLYL ISOMERASE DOMAIN AND WD REPEAT-CONTAINING PROTEIN 1"/>
    <property type="match status" value="1"/>
</dbReference>
<comment type="function">
    <text evidence="2 5">PPIases accelerate the folding of proteins. It catalyzes the cis-trans isomerization of proline imidic peptide bonds in oligopeptides.</text>
</comment>
<feature type="domain" description="PPIase cyclophilin-type" evidence="7">
    <location>
        <begin position="71"/>
        <end position="221"/>
    </location>
</feature>
<reference evidence="9" key="1">
    <citation type="submission" date="2017-02" db="EMBL/GenBank/DDBJ databases">
        <title>Delineation of Paenibacillus larvae strains originating from foulbrood outbreaks.</title>
        <authorList>
            <person name="Beims H."/>
            <person name="Bunk B."/>
            <person name="Sproeer C."/>
            <person name="Mohr K.I."/>
            <person name="Pradella S."/>
            <person name="Guenther G."/>
            <person name="Rohde M."/>
            <person name="von der Ohe W."/>
            <person name="Steinert M."/>
        </authorList>
    </citation>
    <scope>NUCLEOTIDE SEQUENCE [LARGE SCALE GENOMIC DNA]</scope>
    <source>
        <strain evidence="9">Eric_III</strain>
    </source>
</reference>
<dbReference type="PANTHER" id="PTHR45625">
    <property type="entry name" value="PEPTIDYL-PROLYL CIS-TRANS ISOMERASE-RELATED"/>
    <property type="match status" value="1"/>
</dbReference>
<dbReference type="STRING" id="147375.BXP28_11560"/>
<dbReference type="Pfam" id="PF00160">
    <property type="entry name" value="Pro_isomerase"/>
    <property type="match status" value="1"/>
</dbReference>
<dbReference type="EMBL" id="CP019655">
    <property type="protein sequence ID" value="AVF26002.1"/>
    <property type="molecule type" value="Genomic_DNA"/>
</dbReference>
<comment type="catalytic activity">
    <reaction evidence="1 5">
        <text>[protein]-peptidylproline (omega=180) = [protein]-peptidylproline (omega=0)</text>
        <dbReference type="Rhea" id="RHEA:16237"/>
        <dbReference type="Rhea" id="RHEA-COMP:10747"/>
        <dbReference type="Rhea" id="RHEA-COMP:10748"/>
        <dbReference type="ChEBI" id="CHEBI:83833"/>
        <dbReference type="ChEBI" id="CHEBI:83834"/>
        <dbReference type="EC" id="5.2.1.8"/>
    </reaction>
</comment>
<comment type="similarity">
    <text evidence="5">Belongs to the cyclophilin-type PPIase family.</text>
</comment>
<evidence type="ECO:0000313" key="9">
    <source>
        <dbReference type="Proteomes" id="UP000239833"/>
    </source>
</evidence>
<evidence type="ECO:0000313" key="8">
    <source>
        <dbReference type="EMBL" id="AVF26002.1"/>
    </source>
</evidence>
<dbReference type="AlphaFoldDB" id="A0A2L1UCX6"/>
<name>A0A2L1UCX6_9BACL</name>
<evidence type="ECO:0000256" key="6">
    <source>
        <dbReference type="SAM" id="MobiDB-lite"/>
    </source>
</evidence>
<dbReference type="InterPro" id="IPR044666">
    <property type="entry name" value="Cyclophilin_A-like"/>
</dbReference>